<dbReference type="SMART" id="SM00898">
    <property type="entry name" value="Fapy_DNA_glyco"/>
    <property type="match status" value="1"/>
</dbReference>
<keyword evidence="12" id="KW-1185">Reference proteome</keyword>
<evidence type="ECO:0000256" key="3">
    <source>
        <dbReference type="ARBA" id="ARBA00022763"/>
    </source>
</evidence>
<evidence type="ECO:0000256" key="9">
    <source>
        <dbReference type="ARBA" id="ARBA00023295"/>
    </source>
</evidence>
<proteinExistence type="inferred from homology"/>
<evidence type="ECO:0000256" key="6">
    <source>
        <dbReference type="ARBA" id="ARBA00023204"/>
    </source>
</evidence>
<dbReference type="GO" id="GO:0008270">
    <property type="term" value="F:zinc ion binding"/>
    <property type="evidence" value="ECO:0007669"/>
    <property type="project" value="InterPro"/>
</dbReference>
<keyword evidence="5" id="KW-0238">DNA-binding</keyword>
<name>A0A3E1P9B3_9BACT</name>
<organism evidence="11 12">
    <name type="scientific">Chitinophaga silvisoli</name>
    <dbReference type="NCBI Taxonomy" id="2291814"/>
    <lineage>
        <taxon>Bacteria</taxon>
        <taxon>Pseudomonadati</taxon>
        <taxon>Bacteroidota</taxon>
        <taxon>Chitinophagia</taxon>
        <taxon>Chitinophagales</taxon>
        <taxon>Chitinophagaceae</taxon>
        <taxon>Chitinophaga</taxon>
    </lineage>
</organism>
<keyword evidence="8" id="KW-0511">Multifunctional enzyme</keyword>
<reference evidence="11 12" key="1">
    <citation type="submission" date="2018-08" db="EMBL/GenBank/DDBJ databases">
        <title>Chitinophaga sp. K20C18050901, a novel bacterium isolated from forest soil.</title>
        <authorList>
            <person name="Wang C."/>
        </authorList>
    </citation>
    <scope>NUCLEOTIDE SEQUENCE [LARGE SCALE GENOMIC DNA]</scope>
    <source>
        <strain evidence="11 12">K20C18050901</strain>
    </source>
</reference>
<dbReference type="InterPro" id="IPR012319">
    <property type="entry name" value="FPG_cat"/>
</dbReference>
<feature type="domain" description="Formamidopyrimidine-DNA glycosylase catalytic" evidence="10">
    <location>
        <begin position="2"/>
        <end position="105"/>
    </location>
</feature>
<comment type="caution">
    <text evidence="11">The sequence shown here is derived from an EMBL/GenBank/DDBJ whole genome shotgun (WGS) entry which is preliminary data.</text>
</comment>
<evidence type="ECO:0000256" key="4">
    <source>
        <dbReference type="ARBA" id="ARBA00022801"/>
    </source>
</evidence>
<dbReference type="PANTHER" id="PTHR22993:SF9">
    <property type="entry name" value="FORMAMIDOPYRIMIDINE-DNA GLYCOSYLASE"/>
    <property type="match status" value="1"/>
</dbReference>
<dbReference type="EMBL" id="QTJV01000001">
    <property type="protein sequence ID" value="RFM36744.1"/>
    <property type="molecule type" value="Genomic_DNA"/>
</dbReference>
<dbReference type="Proteomes" id="UP000261174">
    <property type="component" value="Unassembled WGS sequence"/>
</dbReference>
<dbReference type="GO" id="GO:0016829">
    <property type="term" value="F:lyase activity"/>
    <property type="evidence" value="ECO:0007669"/>
    <property type="project" value="UniProtKB-KW"/>
</dbReference>
<dbReference type="SMART" id="SM01232">
    <property type="entry name" value="H2TH"/>
    <property type="match status" value="1"/>
</dbReference>
<dbReference type="InterPro" id="IPR010979">
    <property type="entry name" value="Ribosomal_uS13-like_H2TH"/>
</dbReference>
<sequence>MPEIPDLEVFSMNLTKMLKGKVVKKLEVPYPKKLKTTVAALKKQIEKQKLTEIYREGKQLRLAFSNKNKLGWHLMLHGEPALFEGKDFPKWTIIALQFTDGSGLAMTDFQGQATVTLNPEESEVPDAMSKQVNTKFLKETFASSKKAIKEVLMDQDLIRGLGNAYTDEILYHARISPFSVANKIPGTQIKVLASSIKKVLKDGIKQILKHDKNLISGEYRDFMKVHHAKKEESPGGYAIRKHKVGSRKTYYTDEQELFS</sequence>
<dbReference type="Pfam" id="PF06831">
    <property type="entry name" value="H2TH"/>
    <property type="match status" value="1"/>
</dbReference>
<dbReference type="SUPFAM" id="SSF46946">
    <property type="entry name" value="S13-like H2TH domain"/>
    <property type="match status" value="1"/>
</dbReference>
<dbReference type="OrthoDB" id="9800855at2"/>
<dbReference type="InterPro" id="IPR015886">
    <property type="entry name" value="H2TH_FPG"/>
</dbReference>
<dbReference type="Gene3D" id="1.10.8.50">
    <property type="match status" value="1"/>
</dbReference>
<dbReference type="GO" id="GO:0003906">
    <property type="term" value="F:DNA-(apurinic or apyrimidinic site) endonuclease activity"/>
    <property type="evidence" value="ECO:0007669"/>
    <property type="project" value="InterPro"/>
</dbReference>
<keyword evidence="6" id="KW-0234">DNA repair</keyword>
<dbReference type="Pfam" id="PF01149">
    <property type="entry name" value="Fapy_DNA_glyco"/>
    <property type="match status" value="1"/>
</dbReference>
<evidence type="ECO:0000256" key="8">
    <source>
        <dbReference type="ARBA" id="ARBA00023268"/>
    </source>
</evidence>
<dbReference type="GO" id="GO:0003684">
    <property type="term" value="F:damaged DNA binding"/>
    <property type="evidence" value="ECO:0007669"/>
    <property type="project" value="InterPro"/>
</dbReference>
<keyword evidence="7" id="KW-0456">Lyase</keyword>
<dbReference type="RefSeq" id="WP_116852064.1">
    <property type="nucleotide sequence ID" value="NZ_QTJV01000001.1"/>
</dbReference>
<protein>
    <submittedName>
        <fullName evidence="11">Fpg/Nei family DNA glycosylase</fullName>
    </submittedName>
</protein>
<dbReference type="PROSITE" id="PS51068">
    <property type="entry name" value="FPG_CAT"/>
    <property type="match status" value="1"/>
</dbReference>
<keyword evidence="4" id="KW-0378">Hydrolase</keyword>
<evidence type="ECO:0000259" key="10">
    <source>
        <dbReference type="PROSITE" id="PS51068"/>
    </source>
</evidence>
<evidence type="ECO:0000256" key="1">
    <source>
        <dbReference type="ARBA" id="ARBA00001668"/>
    </source>
</evidence>
<dbReference type="SUPFAM" id="SSF81624">
    <property type="entry name" value="N-terminal domain of MutM-like DNA repair proteins"/>
    <property type="match status" value="1"/>
</dbReference>
<evidence type="ECO:0000256" key="7">
    <source>
        <dbReference type="ARBA" id="ARBA00023239"/>
    </source>
</evidence>
<keyword evidence="3" id="KW-0227">DNA damage</keyword>
<dbReference type="Gene3D" id="3.20.190.10">
    <property type="entry name" value="MutM-like, N-terminal"/>
    <property type="match status" value="1"/>
</dbReference>
<dbReference type="InterPro" id="IPR035937">
    <property type="entry name" value="FPG_N"/>
</dbReference>
<evidence type="ECO:0000313" key="12">
    <source>
        <dbReference type="Proteomes" id="UP000261174"/>
    </source>
</evidence>
<accession>A0A3E1P9B3</accession>
<dbReference type="GO" id="GO:0008534">
    <property type="term" value="F:oxidized purine nucleobase lesion DNA N-glycosylase activity"/>
    <property type="evidence" value="ECO:0007669"/>
    <property type="project" value="UniProtKB-EC"/>
</dbReference>
<comment type="catalytic activity">
    <reaction evidence="1">
        <text>Hydrolysis of DNA containing ring-opened 7-methylguanine residues, releasing 2,6-diamino-4-hydroxy-5-(N-methyl)formamidopyrimidine.</text>
        <dbReference type="EC" id="3.2.2.23"/>
    </reaction>
</comment>
<keyword evidence="9" id="KW-0326">Glycosidase</keyword>
<dbReference type="GO" id="GO:0006284">
    <property type="term" value="P:base-excision repair"/>
    <property type="evidence" value="ECO:0007669"/>
    <property type="project" value="InterPro"/>
</dbReference>
<comment type="similarity">
    <text evidence="2">Belongs to the FPG family.</text>
</comment>
<evidence type="ECO:0000256" key="5">
    <source>
        <dbReference type="ARBA" id="ARBA00023125"/>
    </source>
</evidence>
<dbReference type="AlphaFoldDB" id="A0A3E1P9B3"/>
<dbReference type="PANTHER" id="PTHR22993">
    <property type="entry name" value="FORMAMIDOPYRIMIDINE-DNA GLYCOSYLASE"/>
    <property type="match status" value="1"/>
</dbReference>
<gene>
    <name evidence="11" type="ORF">DXN04_04380</name>
</gene>
<evidence type="ECO:0000256" key="2">
    <source>
        <dbReference type="ARBA" id="ARBA00009409"/>
    </source>
</evidence>
<evidence type="ECO:0000313" key="11">
    <source>
        <dbReference type="EMBL" id="RFM36744.1"/>
    </source>
</evidence>